<organism evidence="2 3">
    <name type="scientific">Toxoplasma gondii p89</name>
    <dbReference type="NCBI Taxonomy" id="943119"/>
    <lineage>
        <taxon>Eukaryota</taxon>
        <taxon>Sar</taxon>
        <taxon>Alveolata</taxon>
        <taxon>Apicomplexa</taxon>
        <taxon>Conoidasida</taxon>
        <taxon>Coccidia</taxon>
        <taxon>Eucoccidiorida</taxon>
        <taxon>Eimeriorina</taxon>
        <taxon>Sarcocystidae</taxon>
        <taxon>Toxoplasma</taxon>
    </lineage>
</organism>
<dbReference type="Proteomes" id="UP000028828">
    <property type="component" value="Unassembled WGS sequence"/>
</dbReference>
<comment type="caution">
    <text evidence="2">The sequence shown here is derived from an EMBL/GenBank/DDBJ whole genome shotgun (WGS) entry which is preliminary data.</text>
</comment>
<evidence type="ECO:0000256" key="1">
    <source>
        <dbReference type="SAM" id="MobiDB-lite"/>
    </source>
</evidence>
<dbReference type="EMBL" id="AEYI02002360">
    <property type="protein sequence ID" value="KFG28520.1"/>
    <property type="molecule type" value="Genomic_DNA"/>
</dbReference>
<feature type="region of interest" description="Disordered" evidence="1">
    <location>
        <begin position="139"/>
        <end position="316"/>
    </location>
</feature>
<gene>
    <name evidence="2" type="ORF">TGP89_362030</name>
</gene>
<evidence type="ECO:0000313" key="2">
    <source>
        <dbReference type="EMBL" id="KFG28520.1"/>
    </source>
</evidence>
<feature type="compositionally biased region" description="Low complexity" evidence="1">
    <location>
        <begin position="152"/>
        <end position="161"/>
    </location>
</feature>
<protein>
    <submittedName>
        <fullName evidence="2">Uncharacterized protein</fullName>
    </submittedName>
</protein>
<dbReference type="VEuPathDB" id="ToxoDB:TGP89_362030"/>
<proteinExistence type="predicted"/>
<sequence>MNASGGVEAEKEMRMQGERDESHTDANRSMETRTYKHRCVSCEPGCETHACELCFSSQARILGVTTTPPLGSVTAAGTRLAGHCHSLVAFFSFHLCRVLLLTWQQAFVGRICVCRDEGETHAFLRLFCPVLHHKEVRRASANQHKVSRNRPRALPAASSSSTLFHLDKDAERSENWGKWRKSGEERERAGETTLRRRAQPPGARRTKRWRKKEDARKRETPKKEGKGEEENTIGLGACVERTGRSRRRETRRKGGRATRKPTDARETCRVKRQTPRERTETTEKTDRTRRRRQREKDETDKKVIGEDRLSARRNLS</sequence>
<feature type="compositionally biased region" description="Basic and acidic residues" evidence="1">
    <location>
        <begin position="260"/>
        <end position="286"/>
    </location>
</feature>
<name>A0A086J8Q2_TOXGO</name>
<feature type="compositionally biased region" description="Basic and acidic residues" evidence="1">
    <location>
        <begin position="8"/>
        <end position="29"/>
    </location>
</feature>
<accession>A0A086J8Q2</accession>
<feature type="region of interest" description="Disordered" evidence="1">
    <location>
        <begin position="1"/>
        <end position="29"/>
    </location>
</feature>
<reference evidence="2 3" key="1">
    <citation type="submission" date="2014-03" db="EMBL/GenBank/DDBJ databases">
        <authorList>
            <person name="Sibley D."/>
            <person name="Venepally P."/>
            <person name="Karamycheva S."/>
            <person name="Hadjithomas M."/>
            <person name="Khan A."/>
            <person name="Brunk B."/>
            <person name="Roos D."/>
            <person name="Caler E."/>
            <person name="Lorenzi H."/>
        </authorList>
    </citation>
    <scope>NUCLEOTIDE SEQUENCE [LARGE SCALE GENOMIC DNA]</scope>
    <source>
        <strain evidence="3">p89</strain>
    </source>
</reference>
<feature type="compositionally biased region" description="Basic residues" evidence="1">
    <location>
        <begin position="244"/>
        <end position="259"/>
    </location>
</feature>
<feature type="compositionally biased region" description="Basic and acidic residues" evidence="1">
    <location>
        <begin position="165"/>
        <end position="194"/>
    </location>
</feature>
<feature type="compositionally biased region" description="Basic and acidic residues" evidence="1">
    <location>
        <begin position="211"/>
        <end position="229"/>
    </location>
</feature>
<evidence type="ECO:0000313" key="3">
    <source>
        <dbReference type="Proteomes" id="UP000028828"/>
    </source>
</evidence>
<dbReference type="AlphaFoldDB" id="A0A086J8Q2"/>
<feature type="compositionally biased region" description="Basic and acidic residues" evidence="1">
    <location>
        <begin position="294"/>
        <end position="310"/>
    </location>
</feature>